<evidence type="ECO:0000256" key="3">
    <source>
        <dbReference type="ARBA" id="ARBA00022617"/>
    </source>
</evidence>
<dbReference type="EMBL" id="JOPA01000021">
    <property type="protein sequence ID" value="OUI93520.1"/>
    <property type="molecule type" value="Genomic_DNA"/>
</dbReference>
<feature type="signal peptide" evidence="9">
    <location>
        <begin position="1"/>
        <end position="21"/>
    </location>
</feature>
<dbReference type="GO" id="GO:0005506">
    <property type="term" value="F:iron ion binding"/>
    <property type="evidence" value="ECO:0007669"/>
    <property type="project" value="InterPro"/>
</dbReference>
<comment type="caution">
    <text evidence="11">The sequence shown here is derived from an EMBL/GenBank/DDBJ whole genome shotgun (WGS) entry which is preliminary data.</text>
</comment>
<evidence type="ECO:0000256" key="9">
    <source>
        <dbReference type="SAM" id="SignalP"/>
    </source>
</evidence>
<reference evidence="12" key="1">
    <citation type="submission" date="2014-06" db="EMBL/GenBank/DDBJ databases">
        <authorList>
            <person name="Winans N.J."/>
            <person name="Newell P.D."/>
            <person name="Douglas A.E."/>
        </authorList>
    </citation>
    <scope>NUCLEOTIDE SEQUENCE [LARGE SCALE GENOMIC DNA]</scope>
</reference>
<evidence type="ECO:0000259" key="10">
    <source>
        <dbReference type="PROSITE" id="PS51007"/>
    </source>
</evidence>
<dbReference type="Pfam" id="PF13442">
    <property type="entry name" value="Cytochrome_CBB3"/>
    <property type="match status" value="1"/>
</dbReference>
<dbReference type="PANTHER" id="PTHR35008:SF9">
    <property type="entry name" value="CYTOCHROME C DOMAIN-CONTAINING PROTEIN"/>
    <property type="match status" value="1"/>
</dbReference>
<evidence type="ECO:0000313" key="12">
    <source>
        <dbReference type="Proteomes" id="UP000194641"/>
    </source>
</evidence>
<keyword evidence="6" id="KW-0249">Electron transport</keyword>
<dbReference type="PRINTS" id="PR00605">
    <property type="entry name" value="CYTCHROMECIC"/>
</dbReference>
<dbReference type="GO" id="GO:0020037">
    <property type="term" value="F:heme binding"/>
    <property type="evidence" value="ECO:0007669"/>
    <property type="project" value="InterPro"/>
</dbReference>
<protein>
    <submittedName>
        <fullName evidence="11">Alcohol dehydrogenase</fullName>
    </submittedName>
</protein>
<dbReference type="InterPro" id="IPR008168">
    <property type="entry name" value="Cyt_C_IC"/>
</dbReference>
<dbReference type="PROSITE" id="PS51007">
    <property type="entry name" value="CYTC"/>
    <property type="match status" value="1"/>
</dbReference>
<dbReference type="Gene3D" id="1.10.760.10">
    <property type="entry name" value="Cytochrome c-like domain"/>
    <property type="match status" value="1"/>
</dbReference>
<keyword evidence="2" id="KW-0813">Transport</keyword>
<name>A0A252ATM0_9PROT</name>
<evidence type="ECO:0000256" key="2">
    <source>
        <dbReference type="ARBA" id="ARBA00022448"/>
    </source>
</evidence>
<evidence type="ECO:0000256" key="7">
    <source>
        <dbReference type="ARBA" id="ARBA00023004"/>
    </source>
</evidence>
<keyword evidence="4" id="KW-0679">Respiratory chain</keyword>
<gene>
    <name evidence="11" type="ORF">HK17_08335</name>
</gene>
<evidence type="ECO:0000313" key="11">
    <source>
        <dbReference type="EMBL" id="OUI93520.1"/>
    </source>
</evidence>
<dbReference type="InterPro" id="IPR036909">
    <property type="entry name" value="Cyt_c-like_dom_sf"/>
</dbReference>
<organism evidence="11 12">
    <name type="scientific">Acetobacter indonesiensis</name>
    <dbReference type="NCBI Taxonomy" id="104101"/>
    <lineage>
        <taxon>Bacteria</taxon>
        <taxon>Pseudomonadati</taxon>
        <taxon>Pseudomonadota</taxon>
        <taxon>Alphaproteobacteria</taxon>
        <taxon>Acetobacterales</taxon>
        <taxon>Acetobacteraceae</taxon>
        <taxon>Acetobacter</taxon>
    </lineage>
</organism>
<dbReference type="RefSeq" id="WP_086659530.1">
    <property type="nucleotide sequence ID" value="NZ_JBJJWX010000002.1"/>
</dbReference>
<dbReference type="GO" id="GO:0009055">
    <property type="term" value="F:electron transfer activity"/>
    <property type="evidence" value="ECO:0007669"/>
    <property type="project" value="InterPro"/>
</dbReference>
<dbReference type="InterPro" id="IPR009056">
    <property type="entry name" value="Cyt_c-like_dom"/>
</dbReference>
<keyword evidence="9" id="KW-0732">Signal</keyword>
<accession>A0A252ATM0</accession>
<evidence type="ECO:0000256" key="8">
    <source>
        <dbReference type="PROSITE-ProRule" id="PRU00433"/>
    </source>
</evidence>
<feature type="domain" description="Cytochrome c" evidence="10">
    <location>
        <begin position="35"/>
        <end position="115"/>
    </location>
</feature>
<dbReference type="SUPFAM" id="SSF46626">
    <property type="entry name" value="Cytochrome c"/>
    <property type="match status" value="1"/>
</dbReference>
<sequence length="140" mass="14810">MRKILTVSAFFALSVCLQPHAAKADSASAVAGKMGNLPDGAAVYKHVCQSCHMPDGKGAVGAGAHFPALAGNPKLQSAEYPASVILNGFGGMPWFAGMLNDQQVANVVNYIRTHFGNHYTDTLKPSDVADMRPHLTVEDE</sequence>
<dbReference type="PANTHER" id="PTHR35008">
    <property type="entry name" value="BLL4482 PROTEIN-RELATED"/>
    <property type="match status" value="1"/>
</dbReference>
<keyword evidence="3 8" id="KW-0349">Heme</keyword>
<evidence type="ECO:0000256" key="6">
    <source>
        <dbReference type="ARBA" id="ARBA00022982"/>
    </source>
</evidence>
<proteinExistence type="predicted"/>
<evidence type="ECO:0000256" key="5">
    <source>
        <dbReference type="ARBA" id="ARBA00022723"/>
    </source>
</evidence>
<evidence type="ECO:0000256" key="4">
    <source>
        <dbReference type="ARBA" id="ARBA00022660"/>
    </source>
</evidence>
<keyword evidence="7 8" id="KW-0408">Iron</keyword>
<comment type="cofactor">
    <cofactor evidence="1">
        <name>heme c</name>
        <dbReference type="ChEBI" id="CHEBI:61717"/>
    </cofactor>
</comment>
<evidence type="ECO:0000256" key="1">
    <source>
        <dbReference type="ARBA" id="ARBA00001926"/>
    </source>
</evidence>
<dbReference type="InterPro" id="IPR051459">
    <property type="entry name" value="Cytochrome_c-type_DH"/>
</dbReference>
<keyword evidence="5 8" id="KW-0479">Metal-binding</keyword>
<dbReference type="AlphaFoldDB" id="A0A252ATM0"/>
<dbReference type="Proteomes" id="UP000194641">
    <property type="component" value="Unassembled WGS sequence"/>
</dbReference>
<feature type="chain" id="PRO_5011970619" evidence="9">
    <location>
        <begin position="22"/>
        <end position="140"/>
    </location>
</feature>